<protein>
    <submittedName>
        <fullName evidence="1">Putative transcriptional regulator</fullName>
    </submittedName>
    <submittedName>
        <fullName evidence="2">Rrf2 family transcriptional regulators</fullName>
    </submittedName>
</protein>
<dbReference type="GO" id="GO:0003700">
    <property type="term" value="F:DNA-binding transcription factor activity"/>
    <property type="evidence" value="ECO:0007669"/>
    <property type="project" value="TreeGrafter"/>
</dbReference>
<dbReference type="Proteomes" id="UP000027584">
    <property type="component" value="Unassembled WGS sequence"/>
</dbReference>
<dbReference type="InterPro" id="IPR036390">
    <property type="entry name" value="WH_DNA-bd_sf"/>
</dbReference>
<dbReference type="InterPro" id="IPR036388">
    <property type="entry name" value="WH-like_DNA-bd_sf"/>
</dbReference>
<gene>
    <name evidence="2" type="primary">nsrR</name>
    <name evidence="1" type="ORF">BN963_SGAL_01495</name>
    <name evidence="2" type="ORF">NCTC13773_01341</name>
</gene>
<organism evidence="1 3">
    <name type="scientific">Streptococcus gallolyticus</name>
    <dbReference type="NCBI Taxonomy" id="315405"/>
    <lineage>
        <taxon>Bacteria</taxon>
        <taxon>Bacillati</taxon>
        <taxon>Bacillota</taxon>
        <taxon>Bacilli</taxon>
        <taxon>Lactobacillales</taxon>
        <taxon>Streptococcaceae</taxon>
        <taxon>Streptococcus</taxon>
    </lineage>
</organism>
<evidence type="ECO:0000313" key="1">
    <source>
        <dbReference type="EMBL" id="CDO18297.1"/>
    </source>
</evidence>
<dbReference type="EMBL" id="CCBC010000178">
    <property type="protein sequence ID" value="CDO18297.1"/>
    <property type="molecule type" value="Genomic_DNA"/>
</dbReference>
<dbReference type="OMA" id="IDWRQVH"/>
<dbReference type="Pfam" id="PF02082">
    <property type="entry name" value="Rrf2"/>
    <property type="match status" value="1"/>
</dbReference>
<reference evidence="1 3" key="1">
    <citation type="submission" date="2014-02" db="EMBL/GenBank/DDBJ databases">
        <authorList>
            <person name="Manrique M."/>
        </authorList>
    </citation>
    <scope>NUCLEOTIDE SEQUENCE [LARGE SCALE GENOMIC DNA]</scope>
    <source>
        <strain evidence="1 3">LMG17956</strain>
    </source>
</reference>
<dbReference type="Proteomes" id="UP000249013">
    <property type="component" value="Chromosome 1"/>
</dbReference>
<dbReference type="PROSITE" id="PS51197">
    <property type="entry name" value="HTH_RRF2_2"/>
    <property type="match status" value="1"/>
</dbReference>
<dbReference type="GeneID" id="57922275"/>
<dbReference type="NCBIfam" id="TIGR00738">
    <property type="entry name" value="rrf2_super"/>
    <property type="match status" value="1"/>
</dbReference>
<dbReference type="PANTHER" id="PTHR33221:SF9">
    <property type="entry name" value="RRF2 FAMILY PROTEIN"/>
    <property type="match status" value="1"/>
</dbReference>
<evidence type="ECO:0000313" key="4">
    <source>
        <dbReference type="Proteomes" id="UP000249013"/>
    </source>
</evidence>
<dbReference type="Gene3D" id="1.10.10.10">
    <property type="entry name" value="Winged helix-like DNA-binding domain superfamily/Winged helix DNA-binding domain"/>
    <property type="match status" value="1"/>
</dbReference>
<dbReference type="InterPro" id="IPR000944">
    <property type="entry name" value="Tscrpt_reg_Rrf2"/>
</dbReference>
<sequence>MKLNKSFEQAVYVLTMLALQENHTPVKSHVLSDILEVSDSYLKKILVKLTRAGLIQSNASKVGGYQLAQSVTTITLKDVFFALDLQANVIEFKHMAHHIYDDTSHVKQVENKVQQTLEKGLFAFYHELDTLTIADLLQEEAYENGAINWSNKVKNHLNK</sequence>
<name>A0A060RHR2_9STRE</name>
<dbReference type="SUPFAM" id="SSF46785">
    <property type="entry name" value="Winged helix' DNA-binding domain"/>
    <property type="match status" value="1"/>
</dbReference>
<dbReference type="GO" id="GO:0005829">
    <property type="term" value="C:cytosol"/>
    <property type="evidence" value="ECO:0007669"/>
    <property type="project" value="TreeGrafter"/>
</dbReference>
<reference evidence="2 4" key="3">
    <citation type="submission" date="2018-06" db="EMBL/GenBank/DDBJ databases">
        <authorList>
            <consortium name="Pathogen Informatics"/>
            <person name="Doyle S."/>
        </authorList>
    </citation>
    <scope>NUCLEOTIDE SEQUENCE [LARGE SCALE GENOMIC DNA]</scope>
    <source>
        <strain evidence="2 4">NCTC13773</strain>
    </source>
</reference>
<evidence type="ECO:0000313" key="3">
    <source>
        <dbReference type="Proteomes" id="UP000027584"/>
    </source>
</evidence>
<dbReference type="EMBL" id="LS483409">
    <property type="protein sequence ID" value="SQG79531.1"/>
    <property type="molecule type" value="Genomic_DNA"/>
</dbReference>
<proteinExistence type="predicted"/>
<accession>A0A060RHR2</accession>
<dbReference type="PANTHER" id="PTHR33221">
    <property type="entry name" value="WINGED HELIX-TURN-HELIX TRANSCRIPTIONAL REGULATOR, RRF2 FAMILY"/>
    <property type="match status" value="1"/>
</dbReference>
<dbReference type="RefSeq" id="WP_009854298.1">
    <property type="nucleotide sequence ID" value="NZ_CP054015.1"/>
</dbReference>
<dbReference type="AlphaFoldDB" id="A0A060RHR2"/>
<evidence type="ECO:0000313" key="2">
    <source>
        <dbReference type="EMBL" id="SQG79531.1"/>
    </source>
</evidence>
<reference evidence="1 3" key="2">
    <citation type="submission" date="2014-05" db="EMBL/GenBank/DDBJ databases">
        <title>Genome sequence of Streptococcus gallolyticus.</title>
        <authorList>
            <person name="Del Campo R."/>
        </authorList>
    </citation>
    <scope>NUCLEOTIDE SEQUENCE [LARGE SCALE GENOMIC DNA]</scope>
    <source>
        <strain evidence="1 3">LMG17956</strain>
    </source>
</reference>